<name>M1Y0X8_NATM8</name>
<protein>
    <submittedName>
        <fullName evidence="2">Uncharacterized protein</fullName>
    </submittedName>
</protein>
<sequence length="66" mass="7095">MADPASLRDSTQIVLPPDTPDGLHRDLESEFPVTVTDEEATARIIGSPLAIKDVSQYLARHGVAIP</sequence>
<reference evidence="2 3" key="1">
    <citation type="journal article" date="2013" name="Genome Announc.">
        <title>Genome of the haloarchaeon Natronomonas moolapensis, a neutrophilic member of a previously haloalkaliphilic genus.</title>
        <authorList>
            <person name="Dyall-Smith M.L."/>
            <person name="Pfeiffer F."/>
            <person name="Oberwinkler T."/>
            <person name="Klee K."/>
            <person name="Rampp M."/>
            <person name="Palm P."/>
            <person name="Gross K."/>
            <person name="Schuster S.C."/>
            <person name="Oesterhelt D."/>
        </authorList>
    </citation>
    <scope>NUCLEOTIDE SEQUENCE [LARGE SCALE GENOMIC DNA]</scope>
    <source>
        <strain evidence="3">DSM 18674 / JCM 14361 / 8.8.11</strain>
    </source>
</reference>
<dbReference type="RefSeq" id="WP_015408957.1">
    <property type="nucleotide sequence ID" value="NC_020388.1"/>
</dbReference>
<gene>
    <name evidence="2" type="ordered locus">Nmlp_1954</name>
</gene>
<dbReference type="AlphaFoldDB" id="M1Y0X8"/>
<dbReference type="eggNOG" id="arCOG04651">
    <property type="taxonomic scope" value="Archaea"/>
</dbReference>
<evidence type="ECO:0000313" key="2">
    <source>
        <dbReference type="EMBL" id="CCQ36139.1"/>
    </source>
</evidence>
<dbReference type="Pfam" id="PF24397">
    <property type="entry name" value="VNG_1110C"/>
    <property type="match status" value="1"/>
</dbReference>
<organism evidence="2 3">
    <name type="scientific">Natronomonas moolapensis (strain DSM 18674 / CECT 7526 / JCM 14361 / 8.8.11)</name>
    <dbReference type="NCBI Taxonomy" id="268739"/>
    <lineage>
        <taxon>Archaea</taxon>
        <taxon>Methanobacteriati</taxon>
        <taxon>Methanobacteriota</taxon>
        <taxon>Stenosarchaea group</taxon>
        <taxon>Halobacteria</taxon>
        <taxon>Halobacteriales</taxon>
        <taxon>Natronomonadaceae</taxon>
        <taxon>Natronomonas</taxon>
    </lineage>
</organism>
<evidence type="ECO:0000256" key="1">
    <source>
        <dbReference type="SAM" id="MobiDB-lite"/>
    </source>
</evidence>
<feature type="region of interest" description="Disordered" evidence="1">
    <location>
        <begin position="1"/>
        <end position="24"/>
    </location>
</feature>
<dbReference type="Proteomes" id="UP000011867">
    <property type="component" value="Chromosome"/>
</dbReference>
<evidence type="ECO:0000313" key="3">
    <source>
        <dbReference type="Proteomes" id="UP000011867"/>
    </source>
</evidence>
<dbReference type="InterPro" id="IPR056231">
    <property type="entry name" value="VNG_1110C-like"/>
</dbReference>
<dbReference type="OrthoDB" id="268322at2157"/>
<dbReference type="GeneID" id="14653090"/>
<dbReference type="EMBL" id="HF582854">
    <property type="protein sequence ID" value="CCQ36139.1"/>
    <property type="molecule type" value="Genomic_DNA"/>
</dbReference>
<keyword evidence="3" id="KW-1185">Reference proteome</keyword>
<dbReference type="HOGENOM" id="CLU_2802370_0_0_2"/>
<dbReference type="KEGG" id="nmo:Nmlp_1954"/>
<accession>M1Y0X8</accession>
<proteinExistence type="predicted"/>